<dbReference type="Gene3D" id="3.40.50.1820">
    <property type="entry name" value="alpha/beta hydrolase"/>
    <property type="match status" value="1"/>
</dbReference>
<dbReference type="InterPro" id="IPR000639">
    <property type="entry name" value="Epox_hydrolase-like"/>
</dbReference>
<dbReference type="PANTHER" id="PTHR46438">
    <property type="entry name" value="ALPHA/BETA-HYDROLASES SUPERFAMILY PROTEIN"/>
    <property type="match status" value="1"/>
</dbReference>
<organism evidence="2 3">
    <name type="scientific">Streptomyces polyasparticus</name>
    <dbReference type="NCBI Taxonomy" id="2767826"/>
    <lineage>
        <taxon>Bacteria</taxon>
        <taxon>Bacillati</taxon>
        <taxon>Actinomycetota</taxon>
        <taxon>Actinomycetes</taxon>
        <taxon>Kitasatosporales</taxon>
        <taxon>Streptomycetaceae</taxon>
        <taxon>Streptomyces</taxon>
    </lineage>
</organism>
<dbReference type="EMBL" id="JACTVJ010000007">
    <property type="protein sequence ID" value="MBC9713995.1"/>
    <property type="molecule type" value="Genomic_DNA"/>
</dbReference>
<feature type="domain" description="AB hydrolase-1" evidence="1">
    <location>
        <begin position="33"/>
        <end position="264"/>
    </location>
</feature>
<comment type="caution">
    <text evidence="2">The sequence shown here is derived from an EMBL/GenBank/DDBJ whole genome shotgun (WGS) entry which is preliminary data.</text>
</comment>
<gene>
    <name evidence="2" type="ORF">H9Y04_15615</name>
</gene>
<sequence length="275" mass="28809">MNGTQAQSDTQYLDVPEGRIAYSVTGPEDGHLVVMAPGMGDVRAVYRFVVPQLVAAGYRVATMDVRGHGESSVGWSSHSTSAIGSDYVALIRHLGGPATVVGQSLTPDSAVTAAAQLPSEITGVVAIAPWAAEPQPGALMAWLSGRVIRSPFLWGLFYSSLYKAGKPADFKAHLATMKSRLREPGRIDAFVAVNAPGSKAESAADRPKVQQPALILMGAKDPDFKDPRAEAETFASTLGGPTEIVLLDGAGHYPQAEVPDAVASQLLAFLEKTAG</sequence>
<dbReference type="RefSeq" id="WP_187814490.1">
    <property type="nucleotide sequence ID" value="NZ_JACTVJ010000007.1"/>
</dbReference>
<dbReference type="SUPFAM" id="SSF53474">
    <property type="entry name" value="alpha/beta-Hydrolases"/>
    <property type="match status" value="1"/>
</dbReference>
<protein>
    <submittedName>
        <fullName evidence="2">Alpha/beta hydrolase</fullName>
    </submittedName>
</protein>
<reference evidence="2 3" key="1">
    <citation type="submission" date="2020-08" db="EMBL/GenBank/DDBJ databases">
        <title>Genemic of Streptomyces polyaspartic.</title>
        <authorList>
            <person name="Liu W."/>
        </authorList>
    </citation>
    <scope>NUCLEOTIDE SEQUENCE [LARGE SCALE GENOMIC DNA]</scope>
    <source>
        <strain evidence="2 3">TRM66268-LWL</strain>
    </source>
</reference>
<dbReference type="Proteomes" id="UP000642284">
    <property type="component" value="Unassembled WGS sequence"/>
</dbReference>
<keyword evidence="2" id="KW-0378">Hydrolase</keyword>
<dbReference type="GO" id="GO:0016787">
    <property type="term" value="F:hydrolase activity"/>
    <property type="evidence" value="ECO:0007669"/>
    <property type="project" value="UniProtKB-KW"/>
</dbReference>
<proteinExistence type="predicted"/>
<keyword evidence="3" id="KW-1185">Reference proteome</keyword>
<dbReference type="PRINTS" id="PR00412">
    <property type="entry name" value="EPOXHYDRLASE"/>
</dbReference>
<dbReference type="Pfam" id="PF12697">
    <property type="entry name" value="Abhydrolase_6"/>
    <property type="match status" value="1"/>
</dbReference>
<name>A0ABR7SGY2_9ACTN</name>
<evidence type="ECO:0000313" key="2">
    <source>
        <dbReference type="EMBL" id="MBC9713995.1"/>
    </source>
</evidence>
<accession>A0ABR7SGY2</accession>
<evidence type="ECO:0000259" key="1">
    <source>
        <dbReference type="Pfam" id="PF12697"/>
    </source>
</evidence>
<dbReference type="InterPro" id="IPR000073">
    <property type="entry name" value="AB_hydrolase_1"/>
</dbReference>
<evidence type="ECO:0000313" key="3">
    <source>
        <dbReference type="Proteomes" id="UP000642284"/>
    </source>
</evidence>
<dbReference type="InterPro" id="IPR029058">
    <property type="entry name" value="AB_hydrolase_fold"/>
</dbReference>